<gene>
    <name evidence="5" type="primary">Piso0_001352</name>
    <name evidence="5" type="ORF">GNLVRS01_PISO0E03194g</name>
</gene>
<dbReference type="EMBL" id="FO082055">
    <property type="protein sequence ID" value="CCE79298.1"/>
    <property type="molecule type" value="Genomic_DNA"/>
</dbReference>
<dbReference type="STRING" id="559304.G8YMY0"/>
<dbReference type="HOGENOM" id="CLU_061316_1_0_1"/>
<dbReference type="Gene3D" id="3.40.190.10">
    <property type="entry name" value="Periplasmic binding protein-like II"/>
    <property type="match status" value="2"/>
</dbReference>
<dbReference type="eggNOG" id="ENOG502QRHZ">
    <property type="taxonomic scope" value="Eukaryota"/>
</dbReference>
<dbReference type="InterPro" id="IPR054364">
    <property type="entry name" value="Ca3427-like_PBP2"/>
</dbReference>
<evidence type="ECO:0000313" key="6">
    <source>
        <dbReference type="Proteomes" id="UP000005222"/>
    </source>
</evidence>
<comment type="subcellular location">
    <subcellularLocation>
        <location evidence="1">Periplasm</location>
    </subcellularLocation>
</comment>
<dbReference type="PANTHER" id="PTHR30024:SF47">
    <property type="entry name" value="TAURINE-BINDING PERIPLASMIC PROTEIN"/>
    <property type="match status" value="1"/>
</dbReference>
<evidence type="ECO:0000256" key="1">
    <source>
        <dbReference type="ARBA" id="ARBA00004418"/>
    </source>
</evidence>
<dbReference type="AlphaFoldDB" id="G8YMY0"/>
<keyword evidence="6" id="KW-1185">Reference proteome</keyword>
<dbReference type="Proteomes" id="UP000005222">
    <property type="component" value="Chromosome E"/>
</dbReference>
<dbReference type="SUPFAM" id="SSF53850">
    <property type="entry name" value="Periplasmic binding protein-like II"/>
    <property type="match status" value="1"/>
</dbReference>
<dbReference type="PANTHER" id="PTHR30024">
    <property type="entry name" value="ALIPHATIC SULFONATES-BINDING PROTEIN-RELATED"/>
    <property type="match status" value="1"/>
</dbReference>
<evidence type="ECO:0000256" key="2">
    <source>
        <dbReference type="ARBA" id="ARBA00010742"/>
    </source>
</evidence>
<dbReference type="InParanoid" id="G8YMY0"/>
<protein>
    <submittedName>
        <fullName evidence="5">Piso0_001352 protein</fullName>
    </submittedName>
</protein>
<feature type="domain" description="Ca3427-like PBP 2" evidence="4">
    <location>
        <begin position="99"/>
        <end position="200"/>
    </location>
</feature>
<dbReference type="OMA" id="WGRANIE"/>
<sequence length="315" mass="35191">MISPIRQFIGNMTTLRVAYVPEHFSTPLFFAKEHKFYDEHNIKVEFLPVPEGTGRLIQLLNNNEADIAVGLTEGFIADIAKGNEKYKAVGTYVKSPLRWSVSTGSNRNDINKLDDLAGKCISVSRIGSGSYIMSFVLGLQLKFPEPFFHGHPVCSNFANLRASVNHTISDPDQYSDAFMWEHFTSKKYYDNGEIKKIGDIYTPWPSWIITARSEIANSDSKAIVGFLKAVREGILHFQSNHGEATEFIASNLDYSKEDATSWIETVSFNDKLSQEEVDWSSVAQKTASVLQTAGVLADDSSVIEARLKEGLNYLV</sequence>
<name>G8YMY0_PICSO</name>
<reference evidence="5 6" key="1">
    <citation type="journal article" date="2012" name="G3 (Bethesda)">
        <title>Pichia sorbitophila, an interspecies yeast hybrid reveals early steps of genome resolution following polyploidization.</title>
        <authorList>
            <person name="Leh Louis V."/>
            <person name="Despons L."/>
            <person name="Friedrich A."/>
            <person name="Martin T."/>
            <person name="Durrens P."/>
            <person name="Casaregola S."/>
            <person name="Neuveglise C."/>
            <person name="Fairhead C."/>
            <person name="Marck C."/>
            <person name="Cruz J.A."/>
            <person name="Straub M.L."/>
            <person name="Kugler V."/>
            <person name="Sacerdot C."/>
            <person name="Uzunov Z."/>
            <person name="Thierry A."/>
            <person name="Weiss S."/>
            <person name="Bleykasten C."/>
            <person name="De Montigny J."/>
            <person name="Jacques N."/>
            <person name="Jung P."/>
            <person name="Lemaire M."/>
            <person name="Mallet S."/>
            <person name="Morel G."/>
            <person name="Richard G.F."/>
            <person name="Sarkar A."/>
            <person name="Savel G."/>
            <person name="Schacherer J."/>
            <person name="Seret M.L."/>
            <person name="Talla E."/>
            <person name="Samson G."/>
            <person name="Jubin C."/>
            <person name="Poulain J."/>
            <person name="Vacherie B."/>
            <person name="Barbe V."/>
            <person name="Pelletier E."/>
            <person name="Sherman D.J."/>
            <person name="Westhof E."/>
            <person name="Weissenbach J."/>
            <person name="Baret P.V."/>
            <person name="Wincker P."/>
            <person name="Gaillardin C."/>
            <person name="Dujon B."/>
            <person name="Souciet J.L."/>
        </authorList>
    </citation>
    <scope>NUCLEOTIDE SEQUENCE [LARGE SCALE GENOMIC DNA]</scope>
    <source>
        <strain evidence="6">ATCC MYA-4447 / BCRC 22081 / CBS 7064 / NBRC 10061 / NRRL Y-12695</strain>
    </source>
</reference>
<keyword evidence="3" id="KW-0732">Signal</keyword>
<accession>G8YMY0</accession>
<evidence type="ECO:0000256" key="3">
    <source>
        <dbReference type="ARBA" id="ARBA00022729"/>
    </source>
</evidence>
<dbReference type="GO" id="GO:0042597">
    <property type="term" value="C:periplasmic space"/>
    <property type="evidence" value="ECO:0007669"/>
    <property type="project" value="UniProtKB-SubCell"/>
</dbReference>
<dbReference type="CDD" id="cd13637">
    <property type="entry name" value="PBP2_Ca3427_like"/>
    <property type="match status" value="1"/>
</dbReference>
<dbReference type="Pfam" id="PF22384">
    <property type="entry name" value="PBP2_Ca3427_like"/>
    <property type="match status" value="1"/>
</dbReference>
<organism evidence="5 6">
    <name type="scientific">Pichia sorbitophila (strain ATCC MYA-4447 / BCRC 22081 / CBS 7064 / NBRC 10061 / NRRL Y-12695)</name>
    <name type="common">Hybrid yeast</name>
    <dbReference type="NCBI Taxonomy" id="559304"/>
    <lineage>
        <taxon>Eukaryota</taxon>
        <taxon>Fungi</taxon>
        <taxon>Dikarya</taxon>
        <taxon>Ascomycota</taxon>
        <taxon>Saccharomycotina</taxon>
        <taxon>Pichiomycetes</taxon>
        <taxon>Debaryomycetaceae</taxon>
        <taxon>Millerozyma</taxon>
    </lineage>
</organism>
<evidence type="ECO:0000313" key="5">
    <source>
        <dbReference type="EMBL" id="CCE79298.1"/>
    </source>
</evidence>
<evidence type="ECO:0000259" key="4">
    <source>
        <dbReference type="Pfam" id="PF22384"/>
    </source>
</evidence>
<comment type="similarity">
    <text evidence="2">Belongs to the bacterial solute-binding protein SsuA/TauA family.</text>
</comment>
<dbReference type="OrthoDB" id="1363at2759"/>
<proteinExistence type="inferred from homology"/>